<accession>A0A239JZ25</accession>
<organism evidence="1 2">
    <name type="scientific">Actinoplanes regularis</name>
    <dbReference type="NCBI Taxonomy" id="52697"/>
    <lineage>
        <taxon>Bacteria</taxon>
        <taxon>Bacillati</taxon>
        <taxon>Actinomycetota</taxon>
        <taxon>Actinomycetes</taxon>
        <taxon>Micromonosporales</taxon>
        <taxon>Micromonosporaceae</taxon>
        <taxon>Actinoplanes</taxon>
    </lineage>
</organism>
<dbReference type="OrthoDB" id="137526at28056"/>
<proteinExistence type="predicted"/>
<evidence type="ECO:0000313" key="1">
    <source>
        <dbReference type="EMBL" id="SNT10879.1"/>
    </source>
</evidence>
<reference evidence="1 2" key="1">
    <citation type="submission" date="2017-06" db="EMBL/GenBank/DDBJ databases">
        <authorList>
            <person name="Kim H.J."/>
            <person name="Triplett B.A."/>
        </authorList>
    </citation>
    <scope>NUCLEOTIDE SEQUENCE [LARGE SCALE GENOMIC DNA]</scope>
    <source>
        <strain evidence="1 2">DSM 43151</strain>
    </source>
</reference>
<sequence length="181" mass="18798">MFLPLAPVPVLVGSESCWTTRSAPGSASKCDKVNRQAELAKAEAAAQKVVAAYSRPEYATQDQTVAVLTVCNIADGLVFSYFGGRPNLEPKQVAAGAGLAYVINVGNAVHAEPLVITEAKKNAAGSPVSPIVIYASNPFCGADKENCKLLVGSEPGAQILPTSASKRKSRAAIYAPGIVWP</sequence>
<dbReference type="RefSeq" id="WP_089299158.1">
    <property type="nucleotide sequence ID" value="NZ_BOMU01000134.1"/>
</dbReference>
<dbReference type="Proteomes" id="UP000198415">
    <property type="component" value="Unassembled WGS sequence"/>
</dbReference>
<name>A0A239JZ25_9ACTN</name>
<keyword evidence="2" id="KW-1185">Reference proteome</keyword>
<protein>
    <submittedName>
        <fullName evidence="1">Uncharacterized protein</fullName>
    </submittedName>
</protein>
<evidence type="ECO:0000313" key="2">
    <source>
        <dbReference type="Proteomes" id="UP000198415"/>
    </source>
</evidence>
<dbReference type="AlphaFoldDB" id="A0A239JZ25"/>
<dbReference type="EMBL" id="FZNR01000040">
    <property type="protein sequence ID" value="SNT10879.1"/>
    <property type="molecule type" value="Genomic_DNA"/>
</dbReference>
<gene>
    <name evidence="1" type="ORF">SAMN06264365_14011</name>
</gene>